<protein>
    <recommendedName>
        <fullName evidence="7">Alpha/beta fold hydrolase</fullName>
    </recommendedName>
</protein>
<evidence type="ECO:0008006" key="7">
    <source>
        <dbReference type="Google" id="ProtNLM"/>
    </source>
</evidence>
<keyword evidence="1" id="KW-0378">Hydrolase</keyword>
<feature type="signal peptide" evidence="2">
    <location>
        <begin position="1"/>
        <end position="26"/>
    </location>
</feature>
<accession>A0ABQ2NPI7</accession>
<dbReference type="SUPFAM" id="SSF53474">
    <property type="entry name" value="alpha/beta-Hydrolases"/>
    <property type="match status" value="1"/>
</dbReference>
<evidence type="ECO:0000313" key="5">
    <source>
        <dbReference type="EMBL" id="GGP07407.1"/>
    </source>
</evidence>
<dbReference type="InterPro" id="IPR053145">
    <property type="entry name" value="AB_hydrolase_Est10"/>
</dbReference>
<dbReference type="InterPro" id="IPR024981">
    <property type="entry name" value="DUF3887"/>
</dbReference>
<dbReference type="EMBL" id="BMLW01000001">
    <property type="protein sequence ID" value="GGP07407.1"/>
    <property type="molecule type" value="Genomic_DNA"/>
</dbReference>
<comment type="caution">
    <text evidence="5">The sequence shown here is derived from an EMBL/GenBank/DDBJ whole genome shotgun (WGS) entry which is preliminary data.</text>
</comment>
<dbReference type="PANTHER" id="PTHR43265:SF1">
    <property type="entry name" value="ESTERASE ESTD"/>
    <property type="match status" value="1"/>
</dbReference>
<dbReference type="Proteomes" id="UP000641206">
    <property type="component" value="Unassembled WGS sequence"/>
</dbReference>
<keyword evidence="6" id="KW-1185">Reference proteome</keyword>
<dbReference type="InterPro" id="IPR002471">
    <property type="entry name" value="Pept_S9_AS"/>
</dbReference>
<reference evidence="6" key="1">
    <citation type="journal article" date="2019" name="Int. J. Syst. Evol. Microbiol.">
        <title>The Global Catalogue of Microorganisms (GCM) 10K type strain sequencing project: providing services to taxonomists for standard genome sequencing and annotation.</title>
        <authorList>
            <consortium name="The Broad Institute Genomics Platform"/>
            <consortium name="The Broad Institute Genome Sequencing Center for Infectious Disease"/>
            <person name="Wu L."/>
            <person name="Ma J."/>
        </authorList>
    </citation>
    <scope>NUCLEOTIDE SEQUENCE [LARGE SCALE GENOMIC DNA]</scope>
    <source>
        <strain evidence="6">CGMCC 1.7693</strain>
    </source>
</reference>
<dbReference type="PROSITE" id="PS51257">
    <property type="entry name" value="PROKAR_LIPOPROTEIN"/>
    <property type="match status" value="1"/>
</dbReference>
<dbReference type="InterPro" id="IPR000073">
    <property type="entry name" value="AB_hydrolase_1"/>
</dbReference>
<dbReference type="Gene3D" id="3.40.50.1820">
    <property type="entry name" value="alpha/beta hydrolase"/>
    <property type="match status" value="1"/>
</dbReference>
<keyword evidence="2" id="KW-0732">Signal</keyword>
<evidence type="ECO:0000256" key="2">
    <source>
        <dbReference type="SAM" id="SignalP"/>
    </source>
</evidence>
<feature type="domain" description="DUF3887" evidence="4">
    <location>
        <begin position="31"/>
        <end position="118"/>
    </location>
</feature>
<dbReference type="PANTHER" id="PTHR43265">
    <property type="entry name" value="ESTERASE ESTD"/>
    <property type="match status" value="1"/>
</dbReference>
<gene>
    <name evidence="5" type="ORF">GCM10011346_03270</name>
</gene>
<dbReference type="PROSITE" id="PS00708">
    <property type="entry name" value="PRO_ENDOPEP_SER"/>
    <property type="match status" value="1"/>
</dbReference>
<name>A0ABQ2NPI7_9BACI</name>
<evidence type="ECO:0000256" key="1">
    <source>
        <dbReference type="ARBA" id="ARBA00022801"/>
    </source>
</evidence>
<dbReference type="Pfam" id="PF13026">
    <property type="entry name" value="DUF3887"/>
    <property type="match status" value="1"/>
</dbReference>
<evidence type="ECO:0000313" key="6">
    <source>
        <dbReference type="Proteomes" id="UP000641206"/>
    </source>
</evidence>
<dbReference type="Pfam" id="PF12697">
    <property type="entry name" value="Abhydrolase_6"/>
    <property type="match status" value="1"/>
</dbReference>
<sequence>MRKKYIFLIGLSLAVLSACSSQESTAEENTEKVIQQLQDEEYQQIEQEYFSEALQEKYPAAELQLSWEANRGTALNEINNMEAAAKEDKTTVSGEVIFDDATVKVKTKWNEEEKLESLKIERPYEESALPDSAIEEEITIEAEEGYPLSGKLTLPDDGEGPFPAVVLVQGSGPSDMDEAIYSYKPFQDIAYGLAENGIAVLRYDKRTFTHGAKMVEDLGSALSVKEETIDDAVEAARLLQADDRILPDQVYIGGHSLGGMLAPRIDEEADTAGMILLAGSPRSLWEILYDQQLDLVPDNLSDEAKEQVKEQAEAFKELAESFQDMPSEEAMEYDLGGMSGYYLQEMDQYDVGQIALDSDKPILVLQGEADFQVTPEKDFTAWQSIFENDPQVTLKSYPDLNHIFTLSQGENKGSVQEYQIPGHVDEEVITDISNWIIEHNN</sequence>
<dbReference type="RefSeq" id="WP_204799012.1">
    <property type="nucleotide sequence ID" value="NZ_BMLW01000001.1"/>
</dbReference>
<proteinExistence type="predicted"/>
<dbReference type="InterPro" id="IPR029058">
    <property type="entry name" value="AB_hydrolase_fold"/>
</dbReference>
<feature type="chain" id="PRO_5046816377" description="Alpha/beta fold hydrolase" evidence="2">
    <location>
        <begin position="27"/>
        <end position="441"/>
    </location>
</feature>
<organism evidence="5 6">
    <name type="scientific">Oceanobacillus neutriphilus</name>
    <dbReference type="NCBI Taxonomy" id="531815"/>
    <lineage>
        <taxon>Bacteria</taxon>
        <taxon>Bacillati</taxon>
        <taxon>Bacillota</taxon>
        <taxon>Bacilli</taxon>
        <taxon>Bacillales</taxon>
        <taxon>Bacillaceae</taxon>
        <taxon>Oceanobacillus</taxon>
    </lineage>
</organism>
<evidence type="ECO:0000259" key="4">
    <source>
        <dbReference type="Pfam" id="PF13026"/>
    </source>
</evidence>
<feature type="domain" description="AB hydrolase-1" evidence="3">
    <location>
        <begin position="165"/>
        <end position="406"/>
    </location>
</feature>
<evidence type="ECO:0000259" key="3">
    <source>
        <dbReference type="Pfam" id="PF12697"/>
    </source>
</evidence>